<evidence type="ECO:0000256" key="4">
    <source>
        <dbReference type="ARBA" id="ARBA00044950"/>
    </source>
</evidence>
<comment type="caution">
    <text evidence="5">The sequence shown here is derived from an EMBL/GenBank/DDBJ whole genome shotgun (WGS) entry which is preliminary data.</text>
</comment>
<name>A0A9Q0E6G9_9TELE</name>
<gene>
    <name evidence="5" type="ORF">NHX12_029673</name>
</gene>
<evidence type="ECO:0000256" key="3">
    <source>
        <dbReference type="ARBA" id="ARBA00023242"/>
    </source>
</evidence>
<dbReference type="OrthoDB" id="9976882at2759"/>
<accession>A0A9Q0E6G9</accession>
<dbReference type="EMBL" id="JANIIK010000046">
    <property type="protein sequence ID" value="KAJ3601912.1"/>
    <property type="molecule type" value="Genomic_DNA"/>
</dbReference>
<sequence length="71" mass="7675">MSQPAEVKKKRPAMKVEDLKGARGKLGLRGEVKSKTYEVMAECERAGKVAPSVFSSVRSGSETALEKPVPK</sequence>
<comment type="subcellular location">
    <subcellularLocation>
        <location evidence="1">Nucleus</location>
    </subcellularLocation>
</comment>
<dbReference type="InterPro" id="IPR031394">
    <property type="entry name" value="MUSTN1"/>
</dbReference>
<dbReference type="GO" id="GO:0035988">
    <property type="term" value="P:chondrocyte proliferation"/>
    <property type="evidence" value="ECO:0007669"/>
    <property type="project" value="InterPro"/>
</dbReference>
<dbReference type="Pfam" id="PF15682">
    <property type="entry name" value="Mustang"/>
    <property type="match status" value="1"/>
</dbReference>
<reference evidence="5" key="1">
    <citation type="submission" date="2022-07" db="EMBL/GenBank/DDBJ databases">
        <title>Chromosome-level genome of Muraenolepis orangiensis.</title>
        <authorList>
            <person name="Kim J."/>
        </authorList>
    </citation>
    <scope>NUCLEOTIDE SEQUENCE</scope>
    <source>
        <strain evidence="5">KU_S4_2022</strain>
        <tissue evidence="5">Muscle</tissue>
    </source>
</reference>
<evidence type="ECO:0000313" key="6">
    <source>
        <dbReference type="Proteomes" id="UP001148018"/>
    </source>
</evidence>
<evidence type="ECO:0000313" key="5">
    <source>
        <dbReference type="EMBL" id="KAJ3601912.1"/>
    </source>
</evidence>
<comment type="similarity">
    <text evidence="4">Belongs to the MUSTN1 family.</text>
</comment>
<dbReference type="Proteomes" id="UP001148018">
    <property type="component" value="Unassembled WGS sequence"/>
</dbReference>
<proteinExistence type="inferred from homology"/>
<protein>
    <recommendedName>
        <fullName evidence="2">Musculoskeletal embryonic nuclear protein 1</fullName>
    </recommendedName>
</protein>
<evidence type="ECO:0000256" key="1">
    <source>
        <dbReference type="ARBA" id="ARBA00004123"/>
    </source>
</evidence>
<dbReference type="GO" id="GO:0042246">
    <property type="term" value="P:tissue regeneration"/>
    <property type="evidence" value="ECO:0007669"/>
    <property type="project" value="InterPro"/>
</dbReference>
<dbReference type="AlphaFoldDB" id="A0A9Q0E6G9"/>
<dbReference type="GO" id="GO:0005634">
    <property type="term" value="C:nucleus"/>
    <property type="evidence" value="ECO:0007669"/>
    <property type="project" value="UniProtKB-SubCell"/>
</dbReference>
<evidence type="ECO:0000256" key="2">
    <source>
        <dbReference type="ARBA" id="ARBA00018401"/>
    </source>
</evidence>
<dbReference type="GO" id="GO:0002062">
    <property type="term" value="P:chondrocyte differentiation"/>
    <property type="evidence" value="ECO:0007669"/>
    <property type="project" value="InterPro"/>
</dbReference>
<organism evidence="5 6">
    <name type="scientific">Muraenolepis orangiensis</name>
    <name type="common">Patagonian moray cod</name>
    <dbReference type="NCBI Taxonomy" id="630683"/>
    <lineage>
        <taxon>Eukaryota</taxon>
        <taxon>Metazoa</taxon>
        <taxon>Chordata</taxon>
        <taxon>Craniata</taxon>
        <taxon>Vertebrata</taxon>
        <taxon>Euteleostomi</taxon>
        <taxon>Actinopterygii</taxon>
        <taxon>Neopterygii</taxon>
        <taxon>Teleostei</taxon>
        <taxon>Neoteleostei</taxon>
        <taxon>Acanthomorphata</taxon>
        <taxon>Zeiogadaria</taxon>
        <taxon>Gadariae</taxon>
        <taxon>Gadiformes</taxon>
        <taxon>Muraenolepidoidei</taxon>
        <taxon>Muraenolepididae</taxon>
        <taxon>Muraenolepis</taxon>
    </lineage>
</organism>
<keyword evidence="3" id="KW-0539">Nucleus</keyword>
<keyword evidence="6" id="KW-1185">Reference proteome</keyword>